<dbReference type="Pfam" id="PF03734">
    <property type="entry name" value="YkuD"/>
    <property type="match status" value="1"/>
</dbReference>
<comment type="caution">
    <text evidence="10">The sequence shown here is derived from an EMBL/GenBank/DDBJ whole genome shotgun (WGS) entry which is preliminary data.</text>
</comment>
<dbReference type="InterPro" id="IPR050979">
    <property type="entry name" value="LD-transpeptidase"/>
</dbReference>
<dbReference type="PROSITE" id="PS51257">
    <property type="entry name" value="PROKAR_LIPOPROTEIN"/>
    <property type="match status" value="1"/>
</dbReference>
<feature type="chain" id="PRO_5045317443" description="L,D-TPase catalytic domain-containing protein" evidence="8">
    <location>
        <begin position="19"/>
        <end position="263"/>
    </location>
</feature>
<dbReference type="SUPFAM" id="SSF141523">
    <property type="entry name" value="L,D-transpeptidase catalytic domain-like"/>
    <property type="match status" value="1"/>
</dbReference>
<accession>A0ABP9WII0</accession>
<dbReference type="RefSeq" id="WP_286214177.1">
    <property type="nucleotide sequence ID" value="NZ_AP027736.1"/>
</dbReference>
<evidence type="ECO:0000256" key="7">
    <source>
        <dbReference type="SAM" id="MobiDB-lite"/>
    </source>
</evidence>
<evidence type="ECO:0000256" key="4">
    <source>
        <dbReference type="ARBA" id="ARBA00022984"/>
    </source>
</evidence>
<evidence type="ECO:0000256" key="2">
    <source>
        <dbReference type="ARBA" id="ARBA00022679"/>
    </source>
</evidence>
<dbReference type="InterPro" id="IPR005490">
    <property type="entry name" value="LD_TPept_cat_dom"/>
</dbReference>
<keyword evidence="4 6" id="KW-0573">Peptidoglycan synthesis</keyword>
<dbReference type="PROSITE" id="PS52029">
    <property type="entry name" value="LD_TPASE"/>
    <property type="match status" value="1"/>
</dbReference>
<gene>
    <name evidence="10" type="ORF">Lsed01_01980</name>
</gene>
<feature type="active site" description="Nucleophile" evidence="6">
    <location>
        <position position="234"/>
    </location>
</feature>
<evidence type="ECO:0000256" key="1">
    <source>
        <dbReference type="ARBA" id="ARBA00004752"/>
    </source>
</evidence>
<dbReference type="Gene3D" id="2.40.440.10">
    <property type="entry name" value="L,D-transpeptidase catalytic domain-like"/>
    <property type="match status" value="1"/>
</dbReference>
<dbReference type="PANTHER" id="PTHR30582">
    <property type="entry name" value="L,D-TRANSPEPTIDASE"/>
    <property type="match status" value="1"/>
</dbReference>
<evidence type="ECO:0000259" key="9">
    <source>
        <dbReference type="PROSITE" id="PS52029"/>
    </source>
</evidence>
<evidence type="ECO:0000313" key="11">
    <source>
        <dbReference type="Proteomes" id="UP001426770"/>
    </source>
</evidence>
<keyword evidence="11" id="KW-1185">Reference proteome</keyword>
<dbReference type="InterPro" id="IPR038063">
    <property type="entry name" value="Transpep_catalytic_dom"/>
</dbReference>
<keyword evidence="8" id="KW-0732">Signal</keyword>
<evidence type="ECO:0000313" key="10">
    <source>
        <dbReference type="EMBL" id="GAA5519529.1"/>
    </source>
</evidence>
<organism evidence="10 11">
    <name type="scientific">Demequina sediminis</name>
    <dbReference type="NCBI Taxonomy" id="1930058"/>
    <lineage>
        <taxon>Bacteria</taxon>
        <taxon>Bacillati</taxon>
        <taxon>Actinomycetota</taxon>
        <taxon>Actinomycetes</taxon>
        <taxon>Micrococcales</taxon>
        <taxon>Demequinaceae</taxon>
        <taxon>Demequina</taxon>
    </lineage>
</organism>
<evidence type="ECO:0000256" key="8">
    <source>
        <dbReference type="SAM" id="SignalP"/>
    </source>
</evidence>
<reference evidence="10 11" key="1">
    <citation type="submission" date="2024-02" db="EMBL/GenBank/DDBJ databases">
        <title>Lysinimicrobium sediminis NBRC 112286.</title>
        <authorList>
            <person name="Ichikawa N."/>
            <person name="Katano-Makiyama Y."/>
            <person name="Hidaka K."/>
        </authorList>
    </citation>
    <scope>NUCLEOTIDE SEQUENCE [LARGE SCALE GENOMIC DNA]</scope>
    <source>
        <strain evidence="10 11">NBRC 112286</strain>
    </source>
</reference>
<comment type="pathway">
    <text evidence="1 6">Cell wall biogenesis; peptidoglycan biosynthesis.</text>
</comment>
<keyword evidence="5 6" id="KW-0961">Cell wall biogenesis/degradation</keyword>
<dbReference type="EMBL" id="BAABRR010000010">
    <property type="protein sequence ID" value="GAA5519529.1"/>
    <property type="molecule type" value="Genomic_DNA"/>
</dbReference>
<dbReference type="Proteomes" id="UP001426770">
    <property type="component" value="Unassembled WGS sequence"/>
</dbReference>
<dbReference type="CDD" id="cd16913">
    <property type="entry name" value="YkuD_like"/>
    <property type="match status" value="1"/>
</dbReference>
<keyword evidence="3 6" id="KW-0133">Cell shape</keyword>
<evidence type="ECO:0000256" key="5">
    <source>
        <dbReference type="ARBA" id="ARBA00023316"/>
    </source>
</evidence>
<keyword evidence="2" id="KW-0808">Transferase</keyword>
<protein>
    <recommendedName>
        <fullName evidence="9">L,D-TPase catalytic domain-containing protein</fullName>
    </recommendedName>
</protein>
<feature type="region of interest" description="Disordered" evidence="7">
    <location>
        <begin position="20"/>
        <end position="59"/>
    </location>
</feature>
<proteinExistence type="predicted"/>
<feature type="signal peptide" evidence="8">
    <location>
        <begin position="1"/>
        <end position="18"/>
    </location>
</feature>
<name>A0ABP9WII0_9MICO</name>
<evidence type="ECO:0000256" key="3">
    <source>
        <dbReference type="ARBA" id="ARBA00022960"/>
    </source>
</evidence>
<feature type="compositionally biased region" description="Low complexity" evidence="7">
    <location>
        <begin position="42"/>
        <end position="52"/>
    </location>
</feature>
<feature type="active site" description="Proton donor/acceptor" evidence="6">
    <location>
        <position position="218"/>
    </location>
</feature>
<evidence type="ECO:0000256" key="6">
    <source>
        <dbReference type="PROSITE-ProRule" id="PRU01373"/>
    </source>
</evidence>
<sequence>MRRIVVVSVLAGAAVAVAGCSPTPDPEPSANIPTAASFPDRSATPAPSASASEVADPNVSYVARTEESEITVLTEPGGGEEMTVRAQDVLTVPDQTPFVFLVKEVRGDWVELYLPVRPNGTTGWVEADSVTLSATTKRIEVSLDDYRLTVFDGDEEILTTEIGLGQDELPTPGGVYYIRELLQPPDPTGTYGPYAYGLSGYSPVLDEFAGGDAVIGVHGTNDPTSFGRSVSHGCIRIPNDVITQLVEEIGIPLGTPVFVDERA</sequence>
<feature type="domain" description="L,D-TPase catalytic" evidence="9">
    <location>
        <begin position="137"/>
        <end position="260"/>
    </location>
</feature>